<dbReference type="Proteomes" id="UP000316905">
    <property type="component" value="Unassembled WGS sequence"/>
</dbReference>
<organism evidence="8 9">
    <name type="scientific">Pseudomonas duriflava</name>
    <dbReference type="NCBI Taxonomy" id="459528"/>
    <lineage>
        <taxon>Bacteria</taxon>
        <taxon>Pseudomonadati</taxon>
        <taxon>Pseudomonadota</taxon>
        <taxon>Gammaproteobacteria</taxon>
        <taxon>Pseudomonadales</taxon>
        <taxon>Pseudomonadaceae</taxon>
        <taxon>Pseudomonas</taxon>
    </lineage>
</organism>
<dbReference type="Pfam" id="PF03929">
    <property type="entry name" value="PepSY_TM"/>
    <property type="match status" value="1"/>
</dbReference>
<dbReference type="PRINTS" id="PR00371">
    <property type="entry name" value="FPNCR"/>
</dbReference>
<dbReference type="InterPro" id="IPR001433">
    <property type="entry name" value="OxRdtase_FAD/NAD-bd"/>
</dbReference>
<keyword evidence="3" id="KW-0813">Transport</keyword>
<keyword evidence="2" id="KW-0288">FMN</keyword>
<evidence type="ECO:0000259" key="7">
    <source>
        <dbReference type="PROSITE" id="PS51384"/>
    </source>
</evidence>
<dbReference type="EMBL" id="VLKY01000006">
    <property type="protein sequence ID" value="TWI54375.1"/>
    <property type="molecule type" value="Genomic_DNA"/>
</dbReference>
<feature type="transmembrane region" description="Helical" evidence="5">
    <location>
        <begin position="138"/>
        <end position="157"/>
    </location>
</feature>
<keyword evidence="5" id="KW-0472">Membrane</keyword>
<comment type="caution">
    <text evidence="8">The sequence shown here is derived from an EMBL/GenBank/DDBJ whole genome shotgun (WGS) entry which is preliminary data.</text>
</comment>
<dbReference type="Pfam" id="PF00175">
    <property type="entry name" value="NAD_binding_1"/>
    <property type="match status" value="1"/>
</dbReference>
<dbReference type="InterPro" id="IPR017938">
    <property type="entry name" value="Riboflavin_synthase-like_b-brl"/>
</dbReference>
<feature type="transmembrane region" description="Helical" evidence="5">
    <location>
        <begin position="12"/>
        <end position="32"/>
    </location>
</feature>
<dbReference type="SUPFAM" id="SSF52218">
    <property type="entry name" value="Flavoproteins"/>
    <property type="match status" value="1"/>
</dbReference>
<dbReference type="InterPro" id="IPR008254">
    <property type="entry name" value="Flavodoxin/NO_synth"/>
</dbReference>
<dbReference type="GO" id="GO:0016655">
    <property type="term" value="F:oxidoreductase activity, acting on NAD(P)H, quinone or similar compound as acceptor"/>
    <property type="evidence" value="ECO:0007669"/>
    <property type="project" value="UniProtKB-ARBA"/>
</dbReference>
<evidence type="ECO:0000256" key="4">
    <source>
        <dbReference type="SAM" id="MobiDB-lite"/>
    </source>
</evidence>
<dbReference type="RefSeq" id="WP_145141657.1">
    <property type="nucleotide sequence ID" value="NZ_VLKY01000006.1"/>
</dbReference>
<proteinExistence type="predicted"/>
<dbReference type="Gene3D" id="3.40.50.360">
    <property type="match status" value="1"/>
</dbReference>
<dbReference type="Pfam" id="PF00258">
    <property type="entry name" value="Flavodoxin_1"/>
    <property type="match status" value="1"/>
</dbReference>
<evidence type="ECO:0000256" key="1">
    <source>
        <dbReference type="ARBA" id="ARBA00022630"/>
    </source>
</evidence>
<dbReference type="AlphaFoldDB" id="A0A562QC84"/>
<dbReference type="SUPFAM" id="SSF52343">
    <property type="entry name" value="Ferredoxin reductase-like, C-terminal NADP-linked domain"/>
    <property type="match status" value="1"/>
</dbReference>
<evidence type="ECO:0000313" key="8">
    <source>
        <dbReference type="EMBL" id="TWI54375.1"/>
    </source>
</evidence>
<dbReference type="PRINTS" id="PR00369">
    <property type="entry name" value="FLAVODOXIN"/>
</dbReference>
<dbReference type="PANTHER" id="PTHR34219">
    <property type="entry name" value="IRON-REGULATED INNER MEMBRANE PROTEIN-RELATED"/>
    <property type="match status" value="1"/>
</dbReference>
<feature type="region of interest" description="Disordered" evidence="4">
    <location>
        <begin position="224"/>
        <end position="244"/>
    </location>
</feature>
<keyword evidence="5" id="KW-0812">Transmembrane</keyword>
<dbReference type="OrthoDB" id="9816402at2"/>
<dbReference type="InterPro" id="IPR001709">
    <property type="entry name" value="Flavoprot_Pyr_Nucl_cyt_Rdtase"/>
</dbReference>
<keyword evidence="9" id="KW-1185">Reference proteome</keyword>
<dbReference type="InterPro" id="IPR017927">
    <property type="entry name" value="FAD-bd_FR_type"/>
</dbReference>
<dbReference type="PROSITE" id="PS51384">
    <property type="entry name" value="FAD_FR"/>
    <property type="match status" value="1"/>
</dbReference>
<evidence type="ECO:0000259" key="6">
    <source>
        <dbReference type="PROSITE" id="PS50902"/>
    </source>
</evidence>
<dbReference type="PROSITE" id="PS50902">
    <property type="entry name" value="FLAVODOXIN_LIKE"/>
    <property type="match status" value="1"/>
</dbReference>
<keyword evidence="3" id="KW-0249">Electron transport</keyword>
<dbReference type="InterPro" id="IPR039261">
    <property type="entry name" value="FNR_nucleotide-bd"/>
</dbReference>
<evidence type="ECO:0000256" key="2">
    <source>
        <dbReference type="ARBA" id="ARBA00022643"/>
    </source>
</evidence>
<feature type="transmembrane region" description="Helical" evidence="5">
    <location>
        <begin position="338"/>
        <end position="359"/>
    </location>
</feature>
<sequence>MKKILFQLHWLLGITAGLVLAVVGVTGAAYSFESEILQLLNPQSVRVDTQGTGILSPGELVRRVEASEQKRVTGLAMELQDGKAGRVFFMPPPGERRGPMRLVDPFTADVLGPPRGAAFFGLMLQLHRFLAMGETGKAITGASTLALVFFCLSGLYLRWPRKALNWRVWLTLDWAKRGRSFNWDLHSVAGTWCLALYLLAALTGLFWSYEWYRNGLIHVLSDGPAQSRGEHGPGRQKPGGTSTDIDYDKLWASVQVSTGPGLEAYNLRFPPAEGQPVTVLYRLEGAAHPRAFNQLEIDPLTGEVRRHERYTEKSLKSQLLASVYVLHSGEYFGLTGRILMFLASLLVPLFFITGWLLYLDRRRKKREIRAARGVVASVDHNSDWLIGFASQSGTAEQLAWQTAYRLQTAGQAVSVLSLAQLTAERLAQANRALFVVSTFGDGEAPDSARRFERRLLGQDLTLDRLKYAVLALGDRQYPAFCGFGRRLQAWLGSRGAQTLFETVEVDRDDAIALARWNQGLIDLGAPLATPASVPLEEWRLVSRTCLNSQGEGWRTYRLALQSVSGAQWAAGDLIEILPRHPEEHVACWLAPLGLDPQTLVCVDGLDLTLGQALAARLLPDNPQHLIGMHAQALVEALIPLSVRQYSIASVPAEGLATLLVRQEKKSSGEWGIASGGLTLHTALNDVVWARIRPNPAFHIPADDRPVILIGNGTGMAGLRSLLKARIEAGYTHNWLIFGERNAQHDYYFREDIERWWDQGQLARLDLAFSRDQAEKIYVQDRLYESSEELRKWIAQGASLYVCGSLQGMAKGVHAMLIKVLGEEQVEQLLEEGRYKRDVY</sequence>
<keyword evidence="1" id="KW-0285">Flavoprotein</keyword>
<feature type="domain" description="FAD-binding FR-type" evidence="7">
    <location>
        <begin position="533"/>
        <end position="700"/>
    </location>
</feature>
<evidence type="ECO:0000313" key="9">
    <source>
        <dbReference type="Proteomes" id="UP000316905"/>
    </source>
</evidence>
<keyword evidence="5" id="KW-1133">Transmembrane helix</keyword>
<dbReference type="CDD" id="cd06200">
    <property type="entry name" value="SiR_like1"/>
    <property type="match status" value="1"/>
</dbReference>
<gene>
    <name evidence="8" type="ORF">IQ22_02241</name>
</gene>
<reference evidence="8 9" key="1">
    <citation type="journal article" date="2015" name="Stand. Genomic Sci.">
        <title>Genomic Encyclopedia of Bacterial and Archaeal Type Strains, Phase III: the genomes of soil and plant-associated and newly described type strains.</title>
        <authorList>
            <person name="Whitman W.B."/>
            <person name="Woyke T."/>
            <person name="Klenk H.P."/>
            <person name="Zhou Y."/>
            <person name="Lilburn T.G."/>
            <person name="Beck B.J."/>
            <person name="De Vos P."/>
            <person name="Vandamme P."/>
            <person name="Eisen J.A."/>
            <person name="Garrity G."/>
            <person name="Hugenholtz P."/>
            <person name="Kyrpides N.C."/>
        </authorList>
    </citation>
    <scope>NUCLEOTIDE SEQUENCE [LARGE SCALE GENOMIC DNA]</scope>
    <source>
        <strain evidence="8 9">CGMCC 1.6858</strain>
    </source>
</reference>
<protein>
    <submittedName>
        <fullName evidence="8">Sulfite reductase (NADPH) flavoprotein alpha-component</fullName>
    </submittedName>
</protein>
<name>A0A562QC84_9PSED</name>
<dbReference type="InterPro" id="IPR005625">
    <property type="entry name" value="PepSY-ass_TM"/>
</dbReference>
<feature type="domain" description="Flavodoxin-like" evidence="6">
    <location>
        <begin position="384"/>
        <end position="521"/>
    </location>
</feature>
<dbReference type="PANTHER" id="PTHR34219:SF3">
    <property type="entry name" value="BLL7967 PROTEIN"/>
    <property type="match status" value="1"/>
</dbReference>
<evidence type="ECO:0000256" key="3">
    <source>
        <dbReference type="ARBA" id="ARBA00022982"/>
    </source>
</evidence>
<dbReference type="SUPFAM" id="SSF63380">
    <property type="entry name" value="Riboflavin synthase domain-like"/>
    <property type="match status" value="1"/>
</dbReference>
<feature type="transmembrane region" description="Helical" evidence="5">
    <location>
        <begin position="185"/>
        <end position="207"/>
    </location>
</feature>
<dbReference type="InterPro" id="IPR029039">
    <property type="entry name" value="Flavoprotein-like_sf"/>
</dbReference>
<evidence type="ECO:0000256" key="5">
    <source>
        <dbReference type="SAM" id="Phobius"/>
    </source>
</evidence>
<accession>A0A562QC84</accession>
<dbReference type="GO" id="GO:0010181">
    <property type="term" value="F:FMN binding"/>
    <property type="evidence" value="ECO:0007669"/>
    <property type="project" value="InterPro"/>
</dbReference>
<dbReference type="InterPro" id="IPR001094">
    <property type="entry name" value="Flavdoxin-like"/>
</dbReference>
<dbReference type="Gene3D" id="3.40.50.80">
    <property type="entry name" value="Nucleotide-binding domain of ferredoxin-NADP reductase (FNR) module"/>
    <property type="match status" value="1"/>
</dbReference>